<dbReference type="RefSeq" id="WP_347286632.1">
    <property type="nucleotide sequence ID" value="NZ_JAUZQE010000008.1"/>
</dbReference>
<comment type="subcellular location">
    <subcellularLocation>
        <location evidence="1">Cell membrane</location>
        <topology evidence="1">Multi-pass membrane protein</topology>
    </subcellularLocation>
</comment>
<comment type="similarity">
    <text evidence="2">Belongs to the UPF0702 family.</text>
</comment>
<comment type="caution">
    <text evidence="8">The sequence shown here is derived from an EMBL/GenBank/DDBJ whole genome shotgun (WGS) entry which is preliminary data.</text>
</comment>
<dbReference type="PANTHER" id="PTHR34582">
    <property type="entry name" value="UPF0702 TRANSMEMBRANE PROTEIN YCAP"/>
    <property type="match status" value="1"/>
</dbReference>
<name>A0ABU1D4Q1_9BURK</name>
<keyword evidence="4" id="KW-0812">Transmembrane</keyword>
<dbReference type="Proteomes" id="UP001232156">
    <property type="component" value="Unassembled WGS sequence"/>
</dbReference>
<accession>A0ABU1D4Q1</accession>
<evidence type="ECO:0000313" key="9">
    <source>
        <dbReference type="Proteomes" id="UP001232156"/>
    </source>
</evidence>
<dbReference type="Pfam" id="PF04239">
    <property type="entry name" value="DUF421"/>
    <property type="match status" value="1"/>
</dbReference>
<evidence type="ECO:0000256" key="2">
    <source>
        <dbReference type="ARBA" id="ARBA00006448"/>
    </source>
</evidence>
<keyword evidence="3" id="KW-1003">Cell membrane</keyword>
<proteinExistence type="inferred from homology"/>
<dbReference type="InterPro" id="IPR023090">
    <property type="entry name" value="UPF0702_alpha/beta_dom_sf"/>
</dbReference>
<reference evidence="8 9" key="1">
    <citation type="submission" date="2023-08" db="EMBL/GenBank/DDBJ databases">
        <title>Alcaligenaceae gen. nov., a novel taxon isolated from the sludge of Yixing Pesticide Factory.</title>
        <authorList>
            <person name="Ruan L."/>
        </authorList>
    </citation>
    <scope>NUCLEOTIDE SEQUENCE [LARGE SCALE GENOMIC DNA]</scope>
    <source>
        <strain evidence="8 9">LG-2</strain>
    </source>
</reference>
<keyword evidence="5" id="KW-1133">Transmembrane helix</keyword>
<feature type="domain" description="YetF C-terminal" evidence="7">
    <location>
        <begin position="52"/>
        <end position="117"/>
    </location>
</feature>
<organism evidence="8 9">
    <name type="scientific">Yanghanlia caeni</name>
    <dbReference type="NCBI Taxonomy" id="3064283"/>
    <lineage>
        <taxon>Bacteria</taxon>
        <taxon>Pseudomonadati</taxon>
        <taxon>Pseudomonadota</taxon>
        <taxon>Betaproteobacteria</taxon>
        <taxon>Burkholderiales</taxon>
        <taxon>Alcaligenaceae</taxon>
        <taxon>Yanghanlia</taxon>
    </lineage>
</organism>
<dbReference type="EMBL" id="JAUZQE010000008">
    <property type="protein sequence ID" value="MDR4125401.1"/>
    <property type="molecule type" value="Genomic_DNA"/>
</dbReference>
<gene>
    <name evidence="8" type="ORF">Q8947_05305</name>
</gene>
<dbReference type="InterPro" id="IPR007353">
    <property type="entry name" value="DUF421"/>
</dbReference>
<evidence type="ECO:0000256" key="5">
    <source>
        <dbReference type="ARBA" id="ARBA00022989"/>
    </source>
</evidence>
<dbReference type="Gene3D" id="3.30.240.20">
    <property type="entry name" value="bsu07140 like domains"/>
    <property type="match status" value="1"/>
</dbReference>
<sequence length="123" mass="14061">MTSILLMVLIAEAASNGMVAQYESVGEGMVLVGTLFFWSVCNDRLAYFFPFTRPLLSPDRICLVRNGVMQRRSMRREYITEPELMSELRLQGINDLSEVRRAYIEENGAISVLRYRDKTTGKS</sequence>
<evidence type="ECO:0000259" key="7">
    <source>
        <dbReference type="Pfam" id="PF04239"/>
    </source>
</evidence>
<evidence type="ECO:0000256" key="6">
    <source>
        <dbReference type="ARBA" id="ARBA00023136"/>
    </source>
</evidence>
<protein>
    <submittedName>
        <fullName evidence="8">DUF421 domain-containing protein</fullName>
    </submittedName>
</protein>
<keyword evidence="6" id="KW-0472">Membrane</keyword>
<dbReference type="PANTHER" id="PTHR34582:SF6">
    <property type="entry name" value="UPF0702 TRANSMEMBRANE PROTEIN YCAP"/>
    <property type="match status" value="1"/>
</dbReference>
<keyword evidence="9" id="KW-1185">Reference proteome</keyword>
<evidence type="ECO:0000256" key="3">
    <source>
        <dbReference type="ARBA" id="ARBA00022475"/>
    </source>
</evidence>
<evidence type="ECO:0000256" key="4">
    <source>
        <dbReference type="ARBA" id="ARBA00022692"/>
    </source>
</evidence>
<evidence type="ECO:0000313" key="8">
    <source>
        <dbReference type="EMBL" id="MDR4125401.1"/>
    </source>
</evidence>
<evidence type="ECO:0000256" key="1">
    <source>
        <dbReference type="ARBA" id="ARBA00004651"/>
    </source>
</evidence>